<dbReference type="AlphaFoldDB" id="A0A8S1JPU3"/>
<organism evidence="1 2">
    <name type="scientific">Paramecium primaurelia</name>
    <dbReference type="NCBI Taxonomy" id="5886"/>
    <lineage>
        <taxon>Eukaryota</taxon>
        <taxon>Sar</taxon>
        <taxon>Alveolata</taxon>
        <taxon>Ciliophora</taxon>
        <taxon>Intramacronucleata</taxon>
        <taxon>Oligohymenophorea</taxon>
        <taxon>Peniculida</taxon>
        <taxon>Parameciidae</taxon>
        <taxon>Paramecium</taxon>
    </lineage>
</organism>
<sequence>MRTLLILYQLLFLIILQLSQNIKLQLLKMKNSLNQKLQL</sequence>
<reference evidence="1" key="1">
    <citation type="submission" date="2021-01" db="EMBL/GenBank/DDBJ databases">
        <authorList>
            <consortium name="Genoscope - CEA"/>
            <person name="William W."/>
        </authorList>
    </citation>
    <scope>NUCLEOTIDE SEQUENCE</scope>
</reference>
<accession>A0A8S1JPU3</accession>
<evidence type="ECO:0000313" key="1">
    <source>
        <dbReference type="EMBL" id="CAD8044523.1"/>
    </source>
</evidence>
<protein>
    <submittedName>
        <fullName evidence="1">Uncharacterized protein</fullName>
    </submittedName>
</protein>
<evidence type="ECO:0000313" key="2">
    <source>
        <dbReference type="Proteomes" id="UP000688137"/>
    </source>
</evidence>
<comment type="caution">
    <text evidence="1">The sequence shown here is derived from an EMBL/GenBank/DDBJ whole genome shotgun (WGS) entry which is preliminary data.</text>
</comment>
<dbReference type="Proteomes" id="UP000688137">
    <property type="component" value="Unassembled WGS sequence"/>
</dbReference>
<name>A0A8S1JPU3_PARPR</name>
<proteinExistence type="predicted"/>
<gene>
    <name evidence="1" type="ORF">PPRIM_AZ9-3.1.T0080087</name>
</gene>
<keyword evidence="2" id="KW-1185">Reference proteome</keyword>
<dbReference type="EMBL" id="CAJJDM010000004">
    <property type="protein sequence ID" value="CAD8044523.1"/>
    <property type="molecule type" value="Genomic_DNA"/>
</dbReference>